<reference evidence="1 2" key="1">
    <citation type="submission" date="2013-11" db="EMBL/GenBank/DDBJ databases">
        <title>Opisthorchis viverrini - life in the bile duct.</title>
        <authorList>
            <person name="Young N.D."/>
            <person name="Nagarajan N."/>
            <person name="Lin S.J."/>
            <person name="Korhonen P.K."/>
            <person name="Jex A.R."/>
            <person name="Hall R.S."/>
            <person name="Safavi-Hemami H."/>
            <person name="Kaewkong W."/>
            <person name="Bertrand D."/>
            <person name="Gao S."/>
            <person name="Seet Q."/>
            <person name="Wongkham S."/>
            <person name="Teh B.T."/>
            <person name="Wongkham C."/>
            <person name="Intapan P.M."/>
            <person name="Maleewong W."/>
            <person name="Yang X."/>
            <person name="Hu M."/>
            <person name="Wang Z."/>
            <person name="Hofmann A."/>
            <person name="Sternberg P.W."/>
            <person name="Tan P."/>
            <person name="Wang J."/>
            <person name="Gasser R.B."/>
        </authorList>
    </citation>
    <scope>NUCLEOTIDE SEQUENCE [LARGE SCALE GENOMIC DNA]</scope>
</reference>
<evidence type="ECO:0000313" key="2">
    <source>
        <dbReference type="Proteomes" id="UP000054324"/>
    </source>
</evidence>
<dbReference type="CTD" id="20322352"/>
<name>A0A074ZAD5_OPIVI</name>
<dbReference type="GeneID" id="20322352"/>
<keyword evidence="2" id="KW-1185">Reference proteome</keyword>
<dbReference type="RefSeq" id="XP_009172162.1">
    <property type="nucleotide sequence ID" value="XM_009173898.1"/>
</dbReference>
<dbReference type="EMBL" id="KL596823">
    <property type="protein sequence ID" value="KER24083.1"/>
    <property type="molecule type" value="Genomic_DNA"/>
</dbReference>
<sequence>MGRSVRRAWQLACKRFAPSRGDIDCSPSPANRSTAIRSTTSRANMLKGLRHNVGKDSLEYNMSYP</sequence>
<dbReference type="AlphaFoldDB" id="A0A074ZAD5"/>
<protein>
    <submittedName>
        <fullName evidence="1">Uncharacterized protein</fullName>
    </submittedName>
</protein>
<dbReference type="KEGG" id="ovi:T265_08173"/>
<proteinExistence type="predicted"/>
<dbReference type="Proteomes" id="UP000054324">
    <property type="component" value="Unassembled WGS sequence"/>
</dbReference>
<gene>
    <name evidence="1" type="ORF">T265_08173</name>
</gene>
<organism evidence="1 2">
    <name type="scientific">Opisthorchis viverrini</name>
    <name type="common">Southeast Asian liver fluke</name>
    <dbReference type="NCBI Taxonomy" id="6198"/>
    <lineage>
        <taxon>Eukaryota</taxon>
        <taxon>Metazoa</taxon>
        <taxon>Spiralia</taxon>
        <taxon>Lophotrochozoa</taxon>
        <taxon>Platyhelminthes</taxon>
        <taxon>Trematoda</taxon>
        <taxon>Digenea</taxon>
        <taxon>Opisthorchiida</taxon>
        <taxon>Opisthorchiata</taxon>
        <taxon>Opisthorchiidae</taxon>
        <taxon>Opisthorchis</taxon>
    </lineage>
</organism>
<accession>A0A074ZAD5</accession>
<evidence type="ECO:0000313" key="1">
    <source>
        <dbReference type="EMBL" id="KER24083.1"/>
    </source>
</evidence>